<protein>
    <submittedName>
        <fullName evidence="2">Uncharacterized protein</fullName>
    </submittedName>
</protein>
<dbReference type="STRING" id="290397.Adeh_4304"/>
<gene>
    <name evidence="2" type="ordered locus">Adeh_4304</name>
</gene>
<feature type="region of interest" description="Disordered" evidence="1">
    <location>
        <begin position="1"/>
        <end position="28"/>
    </location>
</feature>
<name>Q2IHK6_ANADE</name>
<dbReference type="EMBL" id="CP000251">
    <property type="protein sequence ID" value="ABC84067.1"/>
    <property type="molecule type" value="Genomic_DNA"/>
</dbReference>
<proteinExistence type="predicted"/>
<reference evidence="2" key="1">
    <citation type="submission" date="2006-01" db="EMBL/GenBank/DDBJ databases">
        <title>Complete sequence of Anaeromyxobacter dehalogenans 2CP-C.</title>
        <authorList>
            <consortium name="US DOE Joint Genome Institute"/>
            <person name="Copeland A."/>
            <person name="Lucas S."/>
            <person name="Lapidus A."/>
            <person name="Barry K."/>
            <person name="Detter J.C."/>
            <person name="Glavina T."/>
            <person name="Hammon N."/>
            <person name="Israni S."/>
            <person name="Pitluck S."/>
            <person name="Brettin T."/>
            <person name="Bruce D."/>
            <person name="Han C."/>
            <person name="Tapia R."/>
            <person name="Gilna P."/>
            <person name="Kiss H."/>
            <person name="Schmutz J."/>
            <person name="Larimer F."/>
            <person name="Land M."/>
            <person name="Kyrpides N."/>
            <person name="Anderson I."/>
            <person name="Sanford R.A."/>
            <person name="Ritalahti K.M."/>
            <person name="Thomas H.S."/>
            <person name="Kirby J.R."/>
            <person name="Zhulin I.B."/>
            <person name="Loeffler F.E."/>
            <person name="Richardson P."/>
        </authorList>
    </citation>
    <scope>NUCLEOTIDE SEQUENCE</scope>
    <source>
        <strain evidence="2">2CP-C</strain>
    </source>
</reference>
<dbReference type="HOGENOM" id="CLU_367106_0_0_7"/>
<dbReference type="AlphaFoldDB" id="Q2IHK6"/>
<evidence type="ECO:0000256" key="1">
    <source>
        <dbReference type="SAM" id="MobiDB-lite"/>
    </source>
</evidence>
<dbReference type="InterPro" id="IPR039498">
    <property type="entry name" value="NTP_transf_5"/>
</dbReference>
<sequence>MPSGTAGVEGRRRPRRARAAQAGGGGLAEERAHAAVAVQPVRVRHHLHRAAARERPRHQRLAELLHDVQVAAAVRAQVGAARGAERGAAVALPPGALEVLLQHQPVHPALVQRLHHVLRADHAEAAAQRLAHEDVHDAALRGALVLGDGRGRPGHHAVAPRATGGLPLARARQARDHPRACPLRQLALERGHVLRRAHQHEVRARRPRQPELDLGRGGAPVLLDEGLLVPPVLLLPLEALARPRRARVEPVPIAAGHEAAQARLRREVAEPHLVHVGAGLVRHHHDGGLEVVGEAGELDEVRDGVGAQLRGERPAERHGLPQPQALAGEQREPVLLGRGGLRGEPVHVLQHALQGAVERGPVGGAGRIVRQRVPHALLDEQPHPLALLLVGPAHVQVQADDGLAHAALPGEIGERSVELGHVASSVPVNLRTLARPGASRRLPPGARRVTSGDAVALLDALRALTSFSPPAVLPDCEPGLLGDVLVAHGLAPLASFQLEHTRLGASAPEALRERLLAQYQGVANDNVLKMVTLRGVLRPAEGVPVVLLDAAAYIDWLYPHLAFRPVGDLRVALAAEDAQRFADAIRGGMQLERTEHGGRTAIFGDGRLTVAAQEGLFSGAAADPLLFQRSVPYLAFGPSAARPSAEDALLSTVGEQALLGLRAPLITYVDVRELLRLSLDREYVLARARALGLARALHGVSRLAALFFPDVAEAAEAVRPELGVAERVAVDRVVEAASDPARLRQLRGEEAAARLVVAP</sequence>
<dbReference type="Pfam" id="PF14907">
    <property type="entry name" value="NTP_transf_5"/>
    <property type="match status" value="1"/>
</dbReference>
<accession>Q2IHK6</accession>
<organism evidence="2 3">
    <name type="scientific">Anaeromyxobacter dehalogenans (strain 2CP-C)</name>
    <dbReference type="NCBI Taxonomy" id="290397"/>
    <lineage>
        <taxon>Bacteria</taxon>
        <taxon>Pseudomonadati</taxon>
        <taxon>Myxococcota</taxon>
        <taxon>Myxococcia</taxon>
        <taxon>Myxococcales</taxon>
        <taxon>Cystobacterineae</taxon>
        <taxon>Anaeromyxobacteraceae</taxon>
        <taxon>Anaeromyxobacter</taxon>
    </lineage>
</organism>
<dbReference type="Proteomes" id="UP000001935">
    <property type="component" value="Chromosome"/>
</dbReference>
<dbReference type="KEGG" id="ade:Adeh_4304"/>
<evidence type="ECO:0000313" key="3">
    <source>
        <dbReference type="Proteomes" id="UP000001935"/>
    </source>
</evidence>
<evidence type="ECO:0000313" key="2">
    <source>
        <dbReference type="EMBL" id="ABC84067.1"/>
    </source>
</evidence>